<dbReference type="Proteomes" id="UP001358586">
    <property type="component" value="Chromosome 3"/>
</dbReference>
<gene>
    <name evidence="1" type="ORF">PVK06_008022</name>
</gene>
<proteinExistence type="predicted"/>
<sequence>MFFCRSIRTGAREGARAKEAVLGIVHGESNPGWLLVTSRSFWPGLYEPASRMSGHECRLLLQRRSVTGVWARDFMGIPRKGVVMNRGIFLEDLEGANNSLVGKQRNPLCYKKNFFRFEAKWCLDGSFEDVLRRYWNGFSGNVLGKLENLGQQLQRWSNSKDRDIKEYRRKYDERLNFLYNQDQSDDILAKITDIYLGLNLEADQEELYWEQRTRINWLKNSDRNTNFFHTIAVQRNLRGKIKELEGANGEKIYTNEDMLKVASDFFVQLFSASESGVDERVFGLVEKRVTDDMNASLLK</sequence>
<comment type="caution">
    <text evidence="1">The sequence shown here is derived from an EMBL/GenBank/DDBJ whole genome shotgun (WGS) entry which is preliminary data.</text>
</comment>
<keyword evidence="2" id="KW-1185">Reference proteome</keyword>
<name>A0ABR0QIW4_GOSAR</name>
<organism evidence="1 2">
    <name type="scientific">Gossypium arboreum</name>
    <name type="common">Tree cotton</name>
    <name type="synonym">Gossypium nanking</name>
    <dbReference type="NCBI Taxonomy" id="29729"/>
    <lineage>
        <taxon>Eukaryota</taxon>
        <taxon>Viridiplantae</taxon>
        <taxon>Streptophyta</taxon>
        <taxon>Embryophyta</taxon>
        <taxon>Tracheophyta</taxon>
        <taxon>Spermatophyta</taxon>
        <taxon>Magnoliopsida</taxon>
        <taxon>eudicotyledons</taxon>
        <taxon>Gunneridae</taxon>
        <taxon>Pentapetalae</taxon>
        <taxon>rosids</taxon>
        <taxon>malvids</taxon>
        <taxon>Malvales</taxon>
        <taxon>Malvaceae</taxon>
        <taxon>Malvoideae</taxon>
        <taxon>Gossypium</taxon>
    </lineage>
</organism>
<accession>A0ABR0QIW4</accession>
<evidence type="ECO:0000313" key="1">
    <source>
        <dbReference type="EMBL" id="KAK5839247.1"/>
    </source>
</evidence>
<protein>
    <recommendedName>
        <fullName evidence="3">Retrotransposon gag domain-containing protein</fullName>
    </recommendedName>
</protein>
<reference evidence="1 2" key="1">
    <citation type="submission" date="2023-03" db="EMBL/GenBank/DDBJ databases">
        <title>WGS of Gossypium arboreum.</title>
        <authorList>
            <person name="Yu D."/>
        </authorList>
    </citation>
    <scope>NUCLEOTIDE SEQUENCE [LARGE SCALE GENOMIC DNA]</scope>
    <source>
        <tissue evidence="1">Leaf</tissue>
    </source>
</reference>
<evidence type="ECO:0008006" key="3">
    <source>
        <dbReference type="Google" id="ProtNLM"/>
    </source>
</evidence>
<dbReference type="EMBL" id="JARKNE010000003">
    <property type="protein sequence ID" value="KAK5839247.1"/>
    <property type="molecule type" value="Genomic_DNA"/>
</dbReference>
<evidence type="ECO:0000313" key="2">
    <source>
        <dbReference type="Proteomes" id="UP001358586"/>
    </source>
</evidence>